<organism evidence="1 2">
    <name type="scientific">Kwoniella europaea PYCC6329</name>
    <dbReference type="NCBI Taxonomy" id="1423913"/>
    <lineage>
        <taxon>Eukaryota</taxon>
        <taxon>Fungi</taxon>
        <taxon>Dikarya</taxon>
        <taxon>Basidiomycota</taxon>
        <taxon>Agaricomycotina</taxon>
        <taxon>Tremellomycetes</taxon>
        <taxon>Tremellales</taxon>
        <taxon>Cryptococcaceae</taxon>
        <taxon>Kwoniella</taxon>
    </lineage>
</organism>
<dbReference type="InterPro" id="IPR035896">
    <property type="entry name" value="AN1-like_Znf"/>
</dbReference>
<gene>
    <name evidence="1" type="ORF">V865_006907</name>
</gene>
<evidence type="ECO:0008006" key="3">
    <source>
        <dbReference type="Google" id="ProtNLM"/>
    </source>
</evidence>
<sequence>MAFYPCAIANCIFDALAYENSCYACRQIFCFQHYRHPLHECSLGKGKGTIGLRHTLEEEYEPEVIQLLSCLNVDSIRTEVELLRPGHQVATVHFSVDWADLACSYMQGQSNFHIKIDFQDGVSWFMRIRRRLSRNYTDEPLKLNIASEVATIQALQSAGVAVPNAYARPSNSQFHPKIIYCYQSMIPGAAWVPFYHRNERYQPLSDPSINHVKSLAKWFIHMEKAKFDKVGSITCQKDATGFEVGPIIDRYPYHYARPTSWVLSIPQQTGGSLPSKLVYR</sequence>
<evidence type="ECO:0000313" key="1">
    <source>
        <dbReference type="EMBL" id="WWD08794.1"/>
    </source>
</evidence>
<reference evidence="1 2" key="1">
    <citation type="submission" date="2024-01" db="EMBL/GenBank/DDBJ databases">
        <title>Comparative genomics of Cryptococcus and Kwoniella reveals pathogenesis evolution and contrasting modes of karyotype evolution via chromosome fusion or intercentromeric recombination.</title>
        <authorList>
            <person name="Coelho M.A."/>
            <person name="David-Palma M."/>
            <person name="Shea T."/>
            <person name="Bowers K."/>
            <person name="McGinley-Smith S."/>
            <person name="Mohammad A.W."/>
            <person name="Gnirke A."/>
            <person name="Yurkov A.M."/>
            <person name="Nowrousian M."/>
            <person name="Sun S."/>
            <person name="Cuomo C.A."/>
            <person name="Heitman J."/>
        </authorList>
    </citation>
    <scope>NUCLEOTIDE SEQUENCE [LARGE SCALE GENOMIC DNA]</scope>
    <source>
        <strain evidence="1 2">PYCC6329</strain>
    </source>
</reference>
<evidence type="ECO:0000313" key="2">
    <source>
        <dbReference type="Proteomes" id="UP001358614"/>
    </source>
</evidence>
<protein>
    <recommendedName>
        <fullName evidence="3">AN1-type domain-containing protein</fullName>
    </recommendedName>
</protein>
<proteinExistence type="predicted"/>
<dbReference type="AlphaFoldDB" id="A0AAX4KRK7"/>
<keyword evidence="2" id="KW-1185">Reference proteome</keyword>
<accession>A0AAX4KRK7</accession>
<dbReference type="KEGG" id="ker:91105708"/>
<dbReference type="RefSeq" id="XP_066086761.1">
    <property type="nucleotide sequence ID" value="XM_066230664.1"/>
</dbReference>
<dbReference type="SUPFAM" id="SSF118310">
    <property type="entry name" value="AN1-like Zinc finger"/>
    <property type="match status" value="1"/>
</dbReference>
<name>A0AAX4KRK7_9TREE</name>
<dbReference type="EMBL" id="CP144090">
    <property type="protein sequence ID" value="WWD08794.1"/>
    <property type="molecule type" value="Genomic_DNA"/>
</dbReference>
<dbReference type="Proteomes" id="UP001358614">
    <property type="component" value="Chromosome 2"/>
</dbReference>
<dbReference type="GeneID" id="91105708"/>